<dbReference type="PANTHER" id="PTHR45751">
    <property type="entry name" value="COPINE FAMILY PROTEIN 1"/>
    <property type="match status" value="1"/>
</dbReference>
<protein>
    <submittedName>
        <fullName evidence="3">Copine I</fullName>
    </submittedName>
</protein>
<feature type="domain" description="Copine C-terminal" evidence="2">
    <location>
        <begin position="182"/>
        <end position="318"/>
    </location>
</feature>
<dbReference type="PANTHER" id="PTHR45751:SF16">
    <property type="entry name" value="E3 UBIQUITIN-PROTEIN LIGASE RGLG4"/>
    <property type="match status" value="1"/>
</dbReference>
<dbReference type="Proteomes" id="UP000011115">
    <property type="component" value="Unassembled WGS sequence"/>
</dbReference>
<evidence type="ECO:0000256" key="1">
    <source>
        <dbReference type="SAM" id="MobiDB-lite"/>
    </source>
</evidence>
<dbReference type="Pfam" id="PF07002">
    <property type="entry name" value="Copine"/>
    <property type="match status" value="1"/>
</dbReference>
<evidence type="ECO:0000259" key="2">
    <source>
        <dbReference type="Pfam" id="PF07002"/>
    </source>
</evidence>
<name>M1BAA2_SOLTU</name>
<evidence type="ECO:0000313" key="4">
    <source>
        <dbReference type="Proteomes" id="UP000011115"/>
    </source>
</evidence>
<dbReference type="InterPro" id="IPR010734">
    <property type="entry name" value="Copine_C"/>
</dbReference>
<proteinExistence type="predicted"/>
<organism evidence="3 4">
    <name type="scientific">Solanum tuberosum</name>
    <name type="common">Potato</name>
    <dbReference type="NCBI Taxonomy" id="4113"/>
    <lineage>
        <taxon>Eukaryota</taxon>
        <taxon>Viridiplantae</taxon>
        <taxon>Streptophyta</taxon>
        <taxon>Embryophyta</taxon>
        <taxon>Tracheophyta</taxon>
        <taxon>Spermatophyta</taxon>
        <taxon>Magnoliopsida</taxon>
        <taxon>eudicotyledons</taxon>
        <taxon>Gunneridae</taxon>
        <taxon>Pentapetalae</taxon>
        <taxon>asterids</taxon>
        <taxon>lamiids</taxon>
        <taxon>Solanales</taxon>
        <taxon>Solanaceae</taxon>
        <taxon>Solanoideae</taxon>
        <taxon>Solaneae</taxon>
        <taxon>Solanum</taxon>
    </lineage>
</organism>
<dbReference type="SUPFAM" id="SSF53300">
    <property type="entry name" value="vWA-like"/>
    <property type="match status" value="1"/>
</dbReference>
<dbReference type="AlphaFoldDB" id="M1BAA2"/>
<dbReference type="HOGENOM" id="CLU_783911_0_0_1"/>
<dbReference type="InterPro" id="IPR036465">
    <property type="entry name" value="vWFA_dom_sf"/>
</dbReference>
<feature type="compositionally biased region" description="Low complexity" evidence="1">
    <location>
        <begin position="15"/>
        <end position="25"/>
    </location>
</feature>
<reference evidence="4" key="1">
    <citation type="journal article" date="2011" name="Nature">
        <title>Genome sequence and analysis of the tuber crop potato.</title>
        <authorList>
            <consortium name="The Potato Genome Sequencing Consortium"/>
        </authorList>
    </citation>
    <scope>NUCLEOTIDE SEQUENCE [LARGE SCALE GENOMIC DNA]</scope>
    <source>
        <strain evidence="4">cv. DM1-3 516 R44</strain>
    </source>
</reference>
<sequence length="354" mass="38916">MGNIFRSTLHKKSSRSSSDCSSSRGTRSREISSFQSSINENFRSIPVKNLSSGSGSVSSKKDWSNCSEKEPGSVNSKKDSSNCSEKEPVSVNSKKDSSNCSEKEPVSVNSKKDSSNCSKKETEKMMKDKKNKYYYIPDNFKSVDQVTLALRESGLESSNLIIGIDFTKSNEWTGKVSFNNKSLHAIGNSVNPYEKAISIIGKTLSPFDEDNLIPCFGFGDATTHDQDVFSFHSDHSPCHGFEEVLACYKKIVPNLQLSGPTSYGPVVDAAVDIVERTGGQYHVLVIIADGQVTRSVNTSDSELSQQEENTIKSIVTARYNGIDVFSCCCNSFSNHSMQISQVTLGCRNLQLYEI</sequence>
<feature type="compositionally biased region" description="Basic and acidic residues" evidence="1">
    <location>
        <begin position="59"/>
        <end position="123"/>
    </location>
</feature>
<accession>M1BAA2</accession>
<dbReference type="InterPro" id="IPR052079">
    <property type="entry name" value="E3_ligase/Copine_domain"/>
</dbReference>
<gene>
    <name evidence="3" type="primary">LOC102578626</name>
</gene>
<evidence type="ECO:0000313" key="3">
    <source>
        <dbReference type="EnsemblPlants" id="PGSC0003DMT400040713"/>
    </source>
</evidence>
<keyword evidence="4" id="KW-1185">Reference proteome</keyword>
<feature type="compositionally biased region" description="Polar residues" evidence="1">
    <location>
        <begin position="31"/>
        <end position="42"/>
    </location>
</feature>
<dbReference type="EnsemblPlants" id="PGSC0003DMT400040713">
    <property type="protein sequence ID" value="PGSC0003DMT400040713"/>
    <property type="gene ID" value="PGSC0003DMG400015742"/>
</dbReference>
<dbReference type="Gramene" id="PGSC0003DMT400040713">
    <property type="protein sequence ID" value="PGSC0003DMT400040713"/>
    <property type="gene ID" value="PGSC0003DMG400015742"/>
</dbReference>
<dbReference type="OrthoDB" id="5855668at2759"/>
<dbReference type="ExpressionAtlas" id="M1BAA2">
    <property type="expression patterns" value="baseline"/>
</dbReference>
<reference evidence="3" key="2">
    <citation type="submission" date="2015-06" db="UniProtKB">
        <authorList>
            <consortium name="EnsemblPlants"/>
        </authorList>
    </citation>
    <scope>IDENTIFICATION</scope>
    <source>
        <strain evidence="3">DM1-3 516 R44</strain>
    </source>
</reference>
<feature type="region of interest" description="Disordered" evidence="1">
    <location>
        <begin position="1"/>
        <end position="123"/>
    </location>
</feature>